<keyword evidence="3" id="KW-1185">Reference proteome</keyword>
<dbReference type="Proteomes" id="UP000275267">
    <property type="component" value="Unassembled WGS sequence"/>
</dbReference>
<dbReference type="AlphaFoldDB" id="A0A3L6QAG9"/>
<protein>
    <submittedName>
        <fullName evidence="2">Uncharacterized protein</fullName>
    </submittedName>
</protein>
<name>A0A3L6QAG9_PANMI</name>
<dbReference type="EMBL" id="PQIB02000013">
    <property type="protein sequence ID" value="RLM75221.1"/>
    <property type="molecule type" value="Genomic_DNA"/>
</dbReference>
<evidence type="ECO:0000256" key="1">
    <source>
        <dbReference type="SAM" id="MobiDB-lite"/>
    </source>
</evidence>
<evidence type="ECO:0000313" key="3">
    <source>
        <dbReference type="Proteomes" id="UP000275267"/>
    </source>
</evidence>
<reference evidence="3" key="1">
    <citation type="journal article" date="2019" name="Nat. Commun.">
        <title>The genome of broomcorn millet.</title>
        <authorList>
            <person name="Zou C."/>
            <person name="Miki D."/>
            <person name="Li D."/>
            <person name="Tang Q."/>
            <person name="Xiao L."/>
            <person name="Rajput S."/>
            <person name="Deng P."/>
            <person name="Jia W."/>
            <person name="Huang R."/>
            <person name="Zhang M."/>
            <person name="Sun Y."/>
            <person name="Hu J."/>
            <person name="Fu X."/>
            <person name="Schnable P.S."/>
            <person name="Li F."/>
            <person name="Zhang H."/>
            <person name="Feng B."/>
            <person name="Zhu X."/>
            <person name="Liu R."/>
            <person name="Schnable J.C."/>
            <person name="Zhu J.-K."/>
            <person name="Zhang H."/>
        </authorList>
    </citation>
    <scope>NUCLEOTIDE SEQUENCE [LARGE SCALE GENOMIC DNA]</scope>
</reference>
<sequence>MPRKSTAGRGRKRENEGGEESPPPAKVSKTDNSPPQRHEFWLEKLLEEESHDIPELMKRIQALKAKGVTGESVAYLFIERRIHPL</sequence>
<feature type="region of interest" description="Disordered" evidence="1">
    <location>
        <begin position="1"/>
        <end position="38"/>
    </location>
</feature>
<organism evidence="2 3">
    <name type="scientific">Panicum miliaceum</name>
    <name type="common">Proso millet</name>
    <name type="synonym">Broomcorn millet</name>
    <dbReference type="NCBI Taxonomy" id="4540"/>
    <lineage>
        <taxon>Eukaryota</taxon>
        <taxon>Viridiplantae</taxon>
        <taxon>Streptophyta</taxon>
        <taxon>Embryophyta</taxon>
        <taxon>Tracheophyta</taxon>
        <taxon>Spermatophyta</taxon>
        <taxon>Magnoliopsida</taxon>
        <taxon>Liliopsida</taxon>
        <taxon>Poales</taxon>
        <taxon>Poaceae</taxon>
        <taxon>PACMAD clade</taxon>
        <taxon>Panicoideae</taxon>
        <taxon>Panicodae</taxon>
        <taxon>Paniceae</taxon>
        <taxon>Panicinae</taxon>
        <taxon>Panicum</taxon>
        <taxon>Panicum sect. Panicum</taxon>
    </lineage>
</organism>
<evidence type="ECO:0000313" key="2">
    <source>
        <dbReference type="EMBL" id="RLM75221.1"/>
    </source>
</evidence>
<gene>
    <name evidence="2" type="ORF">C2845_PM15G00830</name>
</gene>
<proteinExistence type="predicted"/>
<comment type="caution">
    <text evidence="2">The sequence shown here is derived from an EMBL/GenBank/DDBJ whole genome shotgun (WGS) entry which is preliminary data.</text>
</comment>
<accession>A0A3L6QAG9</accession>